<organism evidence="3 4">
    <name type="scientific">Rhodanobacter denitrificans</name>
    <dbReference type="NCBI Taxonomy" id="666685"/>
    <lineage>
        <taxon>Bacteria</taxon>
        <taxon>Pseudomonadati</taxon>
        <taxon>Pseudomonadota</taxon>
        <taxon>Gammaproteobacteria</taxon>
        <taxon>Lysobacterales</taxon>
        <taxon>Rhodanobacteraceae</taxon>
        <taxon>Rhodanobacter</taxon>
    </lineage>
</organism>
<evidence type="ECO:0000256" key="2">
    <source>
        <dbReference type="SAM" id="MobiDB-lite"/>
    </source>
</evidence>
<proteinExistence type="predicted"/>
<protein>
    <submittedName>
        <fullName evidence="3">Uncharacterized protein</fullName>
    </submittedName>
</protein>
<feature type="compositionally biased region" description="Basic and acidic residues" evidence="2">
    <location>
        <begin position="1"/>
        <end position="12"/>
    </location>
</feature>
<dbReference type="EMBL" id="CP003470">
    <property type="protein sequence ID" value="AGG89209.1"/>
    <property type="molecule type" value="Genomic_DNA"/>
</dbReference>
<name>M4NEK5_9GAMM</name>
<dbReference type="KEGG" id="rhd:R2APBS1_2088"/>
<keyword evidence="4" id="KW-1185">Reference proteome</keyword>
<dbReference type="AlphaFoldDB" id="M4NEK5"/>
<feature type="region of interest" description="Disordered" evidence="2">
    <location>
        <begin position="1"/>
        <end position="79"/>
    </location>
</feature>
<keyword evidence="1" id="KW-0175">Coiled coil</keyword>
<dbReference type="Proteomes" id="UP000011859">
    <property type="component" value="Chromosome"/>
</dbReference>
<feature type="coiled-coil region" evidence="1">
    <location>
        <begin position="396"/>
        <end position="458"/>
    </location>
</feature>
<sequence length="615" mass="66447">MARERDVPHVARVESGPAPATEDGAEALTPPATLAPPKVQLDSTTALPVLPAIPPDEEPGGDGLSAAPHDAAPPPPPRHLDVADTTIVASSTRYVAVSQVQGTLRSGSKKPGAVRKVAIDQVIEWLRGRKGVAVPADWRERSSWEVGTDTGAKQCWWETDGSHVAMRLDEPCGQLPGRHWRVEFVLALTAKEVVVGTRLSVLVQRGVEPQVKPSVPGLVRLMNSKLEFLADGTPGNGTAEFVASDADVRHLVGLISDRHRTIALVIIHTATARSRAAISAATLAKRVAGIARVVMIDTGGAQRLAHALGPAGVIPRNGVRLYGRQFDADLASASCPVLPPESWPGRDAVGQLEDACAVVSVSVDDAEIDVPSFAHIRQLIARERRRQERERLTSASEEVVDEIASLRAALAAAEGDVAAAEELAAEQQNRAEETEEQLRSALAKLMIASERIDQLQAAQRAAVNDVPLPETWAALERWTVEQFQDRVVLTAGAMRAARASVFENIPLVAETIALLGNQYWTVKTTGSEEARLDLVEAQKKLYVEISPAGEALNNAKLKGQYQTTYQGRRYTLDQHVSGSSSRDRRRGFRLYFTWSDDLQKVIIGSLPEHLDNTLT</sequence>
<accession>M4NEK5</accession>
<evidence type="ECO:0000313" key="3">
    <source>
        <dbReference type="EMBL" id="AGG89209.1"/>
    </source>
</evidence>
<reference evidence="3 4" key="1">
    <citation type="submission" date="2012-04" db="EMBL/GenBank/DDBJ databases">
        <title>Complete genome of Rhodanobacter sp. 2APBS1.</title>
        <authorList>
            <consortium name="US DOE Joint Genome Institute"/>
            <person name="Huntemann M."/>
            <person name="Wei C.-L."/>
            <person name="Han J."/>
            <person name="Detter J.C."/>
            <person name="Han C."/>
            <person name="Tapia R."/>
            <person name="Munk A.C.C."/>
            <person name="Chen A."/>
            <person name="Krypides N."/>
            <person name="Mavromatis K."/>
            <person name="Markowitz V."/>
            <person name="Szeto E."/>
            <person name="Ivanova N."/>
            <person name="Mikhailova N."/>
            <person name="Ovchinnikova G."/>
            <person name="Pagani I."/>
            <person name="Pati A."/>
            <person name="Goodwin L."/>
            <person name="Peters L."/>
            <person name="Pitluck S."/>
            <person name="Woyke T."/>
            <person name="Prakash O."/>
            <person name="Elkins J."/>
            <person name="Brown S."/>
            <person name="Palumbo A."/>
            <person name="Hemme C."/>
            <person name="Zhou J."/>
            <person name="Watson D."/>
            <person name="Jardine P."/>
            <person name="Kostka J."/>
            <person name="Green S."/>
        </authorList>
    </citation>
    <scope>NUCLEOTIDE SEQUENCE [LARGE SCALE GENOMIC DNA]</scope>
    <source>
        <strain evidence="3 4">2APBS1</strain>
    </source>
</reference>
<dbReference type="HOGENOM" id="CLU_444017_0_0_6"/>
<gene>
    <name evidence="3" type="ORF">R2APBS1_2088</name>
</gene>
<evidence type="ECO:0000313" key="4">
    <source>
        <dbReference type="Proteomes" id="UP000011859"/>
    </source>
</evidence>
<dbReference type="eggNOG" id="ENOG5030SZB">
    <property type="taxonomic scope" value="Bacteria"/>
</dbReference>
<evidence type="ECO:0000256" key="1">
    <source>
        <dbReference type="SAM" id="Coils"/>
    </source>
</evidence>
<feature type="compositionally biased region" description="Low complexity" evidence="2">
    <location>
        <begin position="26"/>
        <end position="37"/>
    </location>
</feature>